<dbReference type="AlphaFoldDB" id="A0A6P4EM07"/>
<organism evidence="12">
    <name type="scientific">Drosophila rhopaloa</name>
    <name type="common">Fruit fly</name>
    <dbReference type="NCBI Taxonomy" id="1041015"/>
    <lineage>
        <taxon>Eukaryota</taxon>
        <taxon>Metazoa</taxon>
        <taxon>Ecdysozoa</taxon>
        <taxon>Arthropoda</taxon>
        <taxon>Hexapoda</taxon>
        <taxon>Insecta</taxon>
        <taxon>Pterygota</taxon>
        <taxon>Neoptera</taxon>
        <taxon>Endopterygota</taxon>
        <taxon>Diptera</taxon>
        <taxon>Brachycera</taxon>
        <taxon>Muscomorpha</taxon>
        <taxon>Ephydroidea</taxon>
        <taxon>Drosophilidae</taxon>
        <taxon>Drosophila</taxon>
        <taxon>Sophophora</taxon>
    </lineage>
</organism>
<evidence type="ECO:0000259" key="11">
    <source>
        <dbReference type="PROSITE" id="PS50114"/>
    </source>
</evidence>
<dbReference type="SMART" id="SM00401">
    <property type="entry name" value="ZnF_GATA"/>
    <property type="match status" value="1"/>
</dbReference>
<feature type="compositionally biased region" description="Polar residues" evidence="10">
    <location>
        <begin position="160"/>
        <end position="174"/>
    </location>
</feature>
<feature type="compositionally biased region" description="Polar residues" evidence="10">
    <location>
        <begin position="482"/>
        <end position="491"/>
    </location>
</feature>
<feature type="region of interest" description="Disordered" evidence="10">
    <location>
        <begin position="1"/>
        <end position="68"/>
    </location>
</feature>
<accession>A0A6P4EM07</accession>
<dbReference type="GO" id="GO:0000122">
    <property type="term" value="P:negative regulation of transcription by RNA polymerase II"/>
    <property type="evidence" value="ECO:0007669"/>
    <property type="project" value="TreeGrafter"/>
</dbReference>
<dbReference type="RefSeq" id="XP_016979187.2">
    <property type="nucleotide sequence ID" value="XM_017123698.2"/>
</dbReference>
<feature type="region of interest" description="Disordered" evidence="10">
    <location>
        <begin position="381"/>
        <end position="428"/>
    </location>
</feature>
<feature type="compositionally biased region" description="Basic residues" evidence="10">
    <location>
        <begin position="518"/>
        <end position="529"/>
    </location>
</feature>
<evidence type="ECO:0000256" key="9">
    <source>
        <dbReference type="PROSITE-ProRule" id="PRU00094"/>
    </source>
</evidence>
<dbReference type="GO" id="GO:0000978">
    <property type="term" value="F:RNA polymerase II cis-regulatory region sequence-specific DNA binding"/>
    <property type="evidence" value="ECO:0007669"/>
    <property type="project" value="TreeGrafter"/>
</dbReference>
<feature type="compositionally biased region" description="Basic residues" evidence="10">
    <location>
        <begin position="824"/>
        <end position="840"/>
    </location>
</feature>
<feature type="region of interest" description="Disordered" evidence="10">
    <location>
        <begin position="563"/>
        <end position="593"/>
    </location>
</feature>
<evidence type="ECO:0000256" key="2">
    <source>
        <dbReference type="ARBA" id="ARBA00022723"/>
    </source>
</evidence>
<feature type="compositionally biased region" description="Low complexity" evidence="10">
    <location>
        <begin position="57"/>
        <end position="68"/>
    </location>
</feature>
<evidence type="ECO:0000256" key="8">
    <source>
        <dbReference type="ARBA" id="ARBA00023242"/>
    </source>
</evidence>
<evidence type="ECO:0000256" key="5">
    <source>
        <dbReference type="ARBA" id="ARBA00023015"/>
    </source>
</evidence>
<dbReference type="OrthoDB" id="2162994at2759"/>
<protein>
    <submittedName>
        <fullName evidence="12">Box A-binding factor isoform X3</fullName>
    </submittedName>
</protein>
<keyword evidence="7" id="KW-0804">Transcription</keyword>
<keyword evidence="2" id="KW-0479">Metal-binding</keyword>
<feature type="domain" description="GATA-type" evidence="11">
    <location>
        <begin position="772"/>
        <end position="825"/>
    </location>
</feature>
<dbReference type="GO" id="GO:0045165">
    <property type="term" value="P:cell fate commitment"/>
    <property type="evidence" value="ECO:0007669"/>
    <property type="project" value="TreeGrafter"/>
</dbReference>
<feature type="region of interest" description="Disordered" evidence="10">
    <location>
        <begin position="214"/>
        <end position="238"/>
    </location>
</feature>
<keyword evidence="4" id="KW-0862">Zinc</keyword>
<dbReference type="PANTHER" id="PTHR10071:SF281">
    <property type="entry name" value="BOX A-BINDING FACTOR-RELATED"/>
    <property type="match status" value="1"/>
</dbReference>
<evidence type="ECO:0000256" key="3">
    <source>
        <dbReference type="ARBA" id="ARBA00022771"/>
    </source>
</evidence>
<evidence type="ECO:0000256" key="6">
    <source>
        <dbReference type="ARBA" id="ARBA00023125"/>
    </source>
</evidence>
<dbReference type="InterPro" id="IPR000679">
    <property type="entry name" value="Znf_GATA"/>
</dbReference>
<feature type="compositionally biased region" description="Gly residues" evidence="10">
    <location>
        <begin position="579"/>
        <end position="590"/>
    </location>
</feature>
<sequence>MTKTTKPKEKAAGAQGALAGTGSGAKAGGGSLLTNAADSKIRTAKSNNNKRQSGRSTATTTAAGSNAAAKETAIAIGAEPTGAATPPATLTEAATSVAANLSTLESAHSQAHTSVVSETARQAVTTANASATATPTPTATATPSDTPATTVAAIDDDRSAINNTNQPQNDASESVDNKIKVINYAHQSEDQQQQQQHQHNHQIYEQQQFLNQQLISQHQQEQHQQQQSQHQSQQQQLATQEQHQAGWLAYDLTSGSAAAAAAHHLLGHFPYPPTHHHPAAQLYEHYASTDPIMRTNFAVYSVYGGGGMASHEQLSAAAAAAAAAAQGTTPNIDEVIQDTLKDECFEDGHSSNYHVLTSVSDLHPLKDASPVPGIYSLTTDQIHQQQQHLHHQQQQQQLYHQQQQQHHHHNNSTSSGGGDSPSSSHALSTMQSFTQLTSAQRDSLSPENVAYFGATQLSPSMQNSSVYAGSLLTQAANGIQYGMQSPNQTHAHLQQQHHQQQQQHQQHQQQQLQQQQQHHLHHQQQHHHNSSSSSPGPVGLHHTSSSVATAAAVAAATAAVNGHNSSLEDGYGSPRSSHSGGGGSVGGGGTLPAFQRFTSGNSGFVSGMPNGSVSGPERYASISNYRPQNEGWFDPMSYTSAASGQAQLGVGVGAGVVTNVIRNGRAISAANAAAAAAVDGNTGAFLSASASLSAMAAESGGDFYKANSFNVGGGGRSKANTTGAASSQAYGSCPGSSATSATSAVASGTATAATTLDEHVSRANSRRLSASKRAGLSCSNCHTTYTSLWRRNPAGEPVCNACGLYYKLHSVPRPLTMKKDTIQKRKRKPKGTKSEKKKLKNALSATLESGSLAANCHNVGQALDSSQMGVDVNDAQQQSSGSTNDQLLAHLLPNSSIAAVAAAAATAAAVIKTEALSLTSQANCSTVTSTPTTASSTLSSLSHGNIISLQNPYHQLQLGQGMTLCKATRDSPPYYLTPEEEDEHPALIKMEQMDTPQQQQQQSASLDEHYELAAFQRQQQQHLLHQQHTAVLLGQHDQHAANFTMHKFGVERETLVKME</sequence>
<keyword evidence="5" id="KW-0805">Transcription regulation</keyword>
<feature type="region of interest" description="Disordered" evidence="10">
    <location>
        <begin position="816"/>
        <end position="841"/>
    </location>
</feature>
<name>A0A6P4EM07_DRORH</name>
<dbReference type="GO" id="GO:0000981">
    <property type="term" value="F:DNA-binding transcription factor activity, RNA polymerase II-specific"/>
    <property type="evidence" value="ECO:0007669"/>
    <property type="project" value="TreeGrafter"/>
</dbReference>
<evidence type="ECO:0000256" key="1">
    <source>
        <dbReference type="ARBA" id="ARBA00004123"/>
    </source>
</evidence>
<keyword evidence="8" id="KW-0539">Nucleus</keyword>
<dbReference type="SUPFAM" id="SSF57716">
    <property type="entry name" value="Glucocorticoid receptor-like (DNA-binding domain)"/>
    <property type="match status" value="1"/>
</dbReference>
<feature type="compositionally biased region" description="Basic and acidic residues" evidence="10">
    <location>
        <begin position="1"/>
        <end position="11"/>
    </location>
</feature>
<dbReference type="PROSITE" id="PS50114">
    <property type="entry name" value="GATA_ZN_FINGER_2"/>
    <property type="match status" value="1"/>
</dbReference>
<dbReference type="PANTHER" id="PTHR10071">
    <property type="entry name" value="TRANSCRIPTION FACTOR GATA FAMILY MEMBER"/>
    <property type="match status" value="1"/>
</dbReference>
<dbReference type="GeneID" id="108044631"/>
<reference evidence="12" key="1">
    <citation type="submission" date="2025-08" db="UniProtKB">
        <authorList>
            <consortium name="RefSeq"/>
        </authorList>
    </citation>
    <scope>IDENTIFICATION</scope>
</reference>
<dbReference type="Gene3D" id="3.30.50.10">
    <property type="entry name" value="Erythroid Transcription Factor GATA-1, subunit A"/>
    <property type="match status" value="1"/>
</dbReference>
<proteinExistence type="predicted"/>
<dbReference type="RefSeq" id="XP_016979187.1">
    <property type="nucleotide sequence ID" value="XM_017123698.1"/>
</dbReference>
<feature type="region of interest" description="Disordered" evidence="10">
    <location>
        <begin position="126"/>
        <end position="149"/>
    </location>
</feature>
<dbReference type="CDD" id="cd00202">
    <property type="entry name" value="ZnF_GATA"/>
    <property type="match status" value="1"/>
</dbReference>
<feature type="compositionally biased region" description="Polar residues" evidence="10">
    <location>
        <begin position="44"/>
        <end position="56"/>
    </location>
</feature>
<evidence type="ECO:0000256" key="10">
    <source>
        <dbReference type="SAM" id="MobiDB-lite"/>
    </source>
</evidence>
<dbReference type="PROSITE" id="PS00344">
    <property type="entry name" value="GATA_ZN_FINGER_1"/>
    <property type="match status" value="1"/>
</dbReference>
<dbReference type="FunFam" id="3.30.50.10:FF:000032">
    <property type="entry name" value="Transcription factor GATA-3"/>
    <property type="match status" value="1"/>
</dbReference>
<keyword evidence="6" id="KW-0238">DNA-binding</keyword>
<feature type="region of interest" description="Disordered" evidence="10">
    <location>
        <begin position="156"/>
        <end position="175"/>
    </location>
</feature>
<evidence type="ECO:0000256" key="4">
    <source>
        <dbReference type="ARBA" id="ARBA00022833"/>
    </source>
</evidence>
<evidence type="ECO:0000256" key="7">
    <source>
        <dbReference type="ARBA" id="ARBA00023163"/>
    </source>
</evidence>
<feature type="compositionally biased region" description="Low complexity" evidence="10">
    <location>
        <begin position="492"/>
        <end position="517"/>
    </location>
</feature>
<gene>
    <name evidence="12" type="primary">LOC108044631</name>
</gene>
<feature type="compositionally biased region" description="Low complexity" evidence="10">
    <location>
        <begin position="383"/>
        <end position="404"/>
    </location>
</feature>
<feature type="compositionally biased region" description="Gly residues" evidence="10">
    <location>
        <begin position="19"/>
        <end position="31"/>
    </location>
</feature>
<dbReference type="GO" id="GO:0045944">
    <property type="term" value="P:positive regulation of transcription by RNA polymerase II"/>
    <property type="evidence" value="ECO:0007669"/>
    <property type="project" value="TreeGrafter"/>
</dbReference>
<dbReference type="GO" id="GO:0005634">
    <property type="term" value="C:nucleus"/>
    <property type="evidence" value="ECO:0007669"/>
    <property type="project" value="UniProtKB-SubCell"/>
</dbReference>
<evidence type="ECO:0000313" key="12">
    <source>
        <dbReference type="RefSeq" id="XP_016979187.1"/>
    </source>
</evidence>
<dbReference type="InterPro" id="IPR039355">
    <property type="entry name" value="Transcription_factor_GATA"/>
</dbReference>
<feature type="region of interest" description="Disordered" evidence="10">
    <location>
        <begin position="482"/>
        <end position="546"/>
    </location>
</feature>
<dbReference type="PRINTS" id="PR00619">
    <property type="entry name" value="GATAZNFINGER"/>
</dbReference>
<keyword evidence="3 9" id="KW-0863">Zinc-finger</keyword>
<comment type="subcellular location">
    <subcellularLocation>
        <location evidence="1">Nucleus</location>
    </subcellularLocation>
</comment>
<dbReference type="InterPro" id="IPR013088">
    <property type="entry name" value="Znf_NHR/GATA"/>
</dbReference>
<dbReference type="Pfam" id="PF00320">
    <property type="entry name" value="GATA"/>
    <property type="match status" value="1"/>
</dbReference>
<dbReference type="GO" id="GO:0008270">
    <property type="term" value="F:zinc ion binding"/>
    <property type="evidence" value="ECO:0007669"/>
    <property type="project" value="UniProtKB-KW"/>
</dbReference>